<dbReference type="Proteomes" id="UP000515158">
    <property type="component" value="Unplaced"/>
</dbReference>
<feature type="region of interest" description="Disordered" evidence="2">
    <location>
        <begin position="100"/>
        <end position="120"/>
    </location>
</feature>
<keyword evidence="4" id="KW-1185">Reference proteome</keyword>
<feature type="compositionally biased region" description="Polar residues" evidence="2">
    <location>
        <begin position="252"/>
        <end position="264"/>
    </location>
</feature>
<sequence>MDTPQFIVNDNPVKLHHLCRMCATPCTKSVPIFGPVGTENELAIKFNNYLPLKVSESDSIPLQLCYECTNLLMQWDAAILVAVAADKKLRALLWRERQSQEVSMKEKEETQQPVQLRKRKRSSARVQESLCCSVCNKSGMDFRELVEHLKTHEDRGKESSSPQNSSSVQVTDRGDSDCSIDDLLTPVVCLETLDSERQLRSNKSNSGSPQEKTDSSNNNKKKAKRGRPKRVTRSYQNFLTEVVEGDVNDLLVTSSTPHNKTPETSEGDNTHSSPANNLAKASSDTAASTGCNTKKEVASDSHNNTFKPKVRIISAESINQTLEERAKANQTARSLESYQPDVLITGSSPPSGSLSPTKPAVRRLVLSGQVVKGINLDAAKSGQKFLKLSDGRIIKIIQNPNSSATLAPSGQRVQVLSSKVIGSDNDKPASQLRPISPDALEYVGSQAQLQPDDPPRSLVVRQMRRVGNRTFYFSCQPGPRHCPNRYVCEFCCKRNLTPESLQEHSELHVSSSDNLLSN</sequence>
<feature type="region of interest" description="Disordered" evidence="2">
    <location>
        <begin position="195"/>
        <end position="234"/>
    </location>
</feature>
<dbReference type="SMART" id="SM00355">
    <property type="entry name" value="ZnF_C2H2"/>
    <property type="match status" value="2"/>
</dbReference>
<organism evidence="6">
    <name type="scientific">Thrips palmi</name>
    <name type="common">Melon thrips</name>
    <dbReference type="NCBI Taxonomy" id="161013"/>
    <lineage>
        <taxon>Eukaryota</taxon>
        <taxon>Metazoa</taxon>
        <taxon>Ecdysozoa</taxon>
        <taxon>Arthropoda</taxon>
        <taxon>Hexapoda</taxon>
        <taxon>Insecta</taxon>
        <taxon>Pterygota</taxon>
        <taxon>Neoptera</taxon>
        <taxon>Paraneoptera</taxon>
        <taxon>Thysanoptera</taxon>
        <taxon>Terebrantia</taxon>
        <taxon>Thripoidea</taxon>
        <taxon>Thripidae</taxon>
        <taxon>Thrips</taxon>
    </lineage>
</organism>
<evidence type="ECO:0000313" key="4">
    <source>
        <dbReference type="Proteomes" id="UP000515158"/>
    </source>
</evidence>
<evidence type="ECO:0000313" key="6">
    <source>
        <dbReference type="RefSeq" id="XP_034232501.1"/>
    </source>
</evidence>
<gene>
    <name evidence="5 6" type="primary">LOC117640259</name>
</gene>
<feature type="binding site" evidence="1">
    <location>
        <position position="19"/>
    </location>
    <ligand>
        <name>Zn(2+)</name>
        <dbReference type="ChEBI" id="CHEBI:29105"/>
    </ligand>
</feature>
<dbReference type="AlphaFoldDB" id="A0A6P8Y8Q2"/>
<feature type="compositionally biased region" description="Polar residues" evidence="2">
    <location>
        <begin position="201"/>
        <end position="218"/>
    </location>
</feature>
<dbReference type="GO" id="GO:0008270">
    <property type="term" value="F:zinc ion binding"/>
    <property type="evidence" value="ECO:0007669"/>
    <property type="project" value="UniProtKB-UniRule"/>
</dbReference>
<feature type="region of interest" description="Disordered" evidence="2">
    <location>
        <begin position="151"/>
        <end position="177"/>
    </location>
</feature>
<evidence type="ECO:0000256" key="2">
    <source>
        <dbReference type="SAM" id="MobiDB-lite"/>
    </source>
</evidence>
<dbReference type="RefSeq" id="XP_034232501.1">
    <property type="nucleotide sequence ID" value="XM_034376610.1"/>
</dbReference>
<protein>
    <submittedName>
        <fullName evidence="5 6">Uncharacterized protein LOC117640259</fullName>
    </submittedName>
</protein>
<feature type="binding site" evidence="1">
    <location>
        <position position="65"/>
    </location>
    <ligand>
        <name>Zn(2+)</name>
        <dbReference type="ChEBI" id="CHEBI:29105"/>
    </ligand>
</feature>
<dbReference type="Pfam" id="PF07776">
    <property type="entry name" value="zf-AD"/>
    <property type="match status" value="1"/>
</dbReference>
<feature type="region of interest" description="Disordered" evidence="2">
    <location>
        <begin position="252"/>
        <end position="303"/>
    </location>
</feature>
<feature type="compositionally biased region" description="Basic and acidic residues" evidence="2">
    <location>
        <begin position="100"/>
        <end position="110"/>
    </location>
</feature>
<evidence type="ECO:0000259" key="3">
    <source>
        <dbReference type="PROSITE" id="PS51915"/>
    </source>
</evidence>
<accession>A0A6P8Y8Q2</accession>
<dbReference type="OrthoDB" id="9411774at2759"/>
<feature type="domain" description="ZAD" evidence="3">
    <location>
        <begin position="17"/>
        <end position="92"/>
    </location>
</feature>
<feature type="binding site" evidence="1">
    <location>
        <position position="22"/>
    </location>
    <ligand>
        <name>Zn(2+)</name>
        <dbReference type="ChEBI" id="CHEBI:29105"/>
    </ligand>
</feature>
<evidence type="ECO:0000256" key="1">
    <source>
        <dbReference type="PROSITE-ProRule" id="PRU01263"/>
    </source>
</evidence>
<dbReference type="RefSeq" id="XP_034232500.1">
    <property type="nucleotide sequence ID" value="XM_034376609.1"/>
</dbReference>
<keyword evidence="1" id="KW-0862">Zinc</keyword>
<dbReference type="KEGG" id="tpal:117640259"/>
<proteinExistence type="predicted"/>
<reference evidence="5 6" key="1">
    <citation type="submission" date="2025-04" db="UniProtKB">
        <authorList>
            <consortium name="RefSeq"/>
        </authorList>
    </citation>
    <scope>IDENTIFICATION</scope>
    <source>
        <tissue evidence="5 6">Total insect</tissue>
    </source>
</reference>
<dbReference type="SUPFAM" id="SSF57716">
    <property type="entry name" value="Glucocorticoid receptor-like (DNA-binding domain)"/>
    <property type="match status" value="1"/>
</dbReference>
<keyword evidence="1" id="KW-0479">Metal-binding</keyword>
<evidence type="ECO:0000313" key="5">
    <source>
        <dbReference type="RefSeq" id="XP_034232500.1"/>
    </source>
</evidence>
<dbReference type="InterPro" id="IPR012934">
    <property type="entry name" value="Znf_AD"/>
</dbReference>
<keyword evidence="1" id="KW-0863">Zinc-finger</keyword>
<feature type="compositionally biased region" description="Low complexity" evidence="2">
    <location>
        <begin position="159"/>
        <end position="170"/>
    </location>
</feature>
<name>A0A6P8Y8Q2_THRPL</name>
<dbReference type="PROSITE" id="PS51915">
    <property type="entry name" value="ZAD"/>
    <property type="match status" value="1"/>
</dbReference>
<feature type="binding site" evidence="1">
    <location>
        <position position="68"/>
    </location>
    <ligand>
        <name>Zn(2+)</name>
        <dbReference type="ChEBI" id="CHEBI:29105"/>
    </ligand>
</feature>
<feature type="compositionally biased region" description="Basic residues" evidence="2">
    <location>
        <begin position="219"/>
        <end position="232"/>
    </location>
</feature>
<dbReference type="Gene3D" id="3.40.1800.20">
    <property type="match status" value="1"/>
</dbReference>
<dbReference type="InterPro" id="IPR013087">
    <property type="entry name" value="Znf_C2H2_type"/>
</dbReference>
<dbReference type="GeneID" id="117640259"/>
<dbReference type="GO" id="GO:0005634">
    <property type="term" value="C:nucleus"/>
    <property type="evidence" value="ECO:0007669"/>
    <property type="project" value="InterPro"/>
</dbReference>
<feature type="compositionally biased region" description="Polar residues" evidence="2">
    <location>
        <begin position="270"/>
        <end position="292"/>
    </location>
</feature>